<gene>
    <name evidence="1" type="ORF">GBAR_LOCUS12844</name>
</gene>
<sequence length="45" mass="4699">MTHCCVHRTLINVSAIEAISIKPIIAGAIVASLRVITAGKLTAQI</sequence>
<evidence type="ECO:0000313" key="1">
    <source>
        <dbReference type="EMBL" id="CAI8021722.1"/>
    </source>
</evidence>
<dbReference type="EMBL" id="CASHTH010001914">
    <property type="protein sequence ID" value="CAI8021722.1"/>
    <property type="molecule type" value="Genomic_DNA"/>
</dbReference>
<keyword evidence="2" id="KW-1185">Reference proteome</keyword>
<feature type="non-terminal residue" evidence="1">
    <location>
        <position position="1"/>
    </location>
</feature>
<proteinExistence type="predicted"/>
<accession>A0AA35S415</accession>
<protein>
    <submittedName>
        <fullName evidence="1">Uncharacterized protein</fullName>
    </submittedName>
</protein>
<dbReference type="AlphaFoldDB" id="A0AA35S415"/>
<reference evidence="1" key="1">
    <citation type="submission" date="2023-03" db="EMBL/GenBank/DDBJ databases">
        <authorList>
            <person name="Steffen K."/>
            <person name="Cardenas P."/>
        </authorList>
    </citation>
    <scope>NUCLEOTIDE SEQUENCE</scope>
</reference>
<evidence type="ECO:0000313" key="2">
    <source>
        <dbReference type="Proteomes" id="UP001174909"/>
    </source>
</evidence>
<name>A0AA35S415_GEOBA</name>
<dbReference type="Proteomes" id="UP001174909">
    <property type="component" value="Unassembled WGS sequence"/>
</dbReference>
<comment type="caution">
    <text evidence="1">The sequence shown here is derived from an EMBL/GenBank/DDBJ whole genome shotgun (WGS) entry which is preliminary data.</text>
</comment>
<organism evidence="1 2">
    <name type="scientific">Geodia barretti</name>
    <name type="common">Barrett's horny sponge</name>
    <dbReference type="NCBI Taxonomy" id="519541"/>
    <lineage>
        <taxon>Eukaryota</taxon>
        <taxon>Metazoa</taxon>
        <taxon>Porifera</taxon>
        <taxon>Demospongiae</taxon>
        <taxon>Heteroscleromorpha</taxon>
        <taxon>Tetractinellida</taxon>
        <taxon>Astrophorina</taxon>
        <taxon>Geodiidae</taxon>
        <taxon>Geodia</taxon>
    </lineage>
</organism>